<dbReference type="GeneID" id="80399393"/>
<proteinExistence type="predicted"/>
<evidence type="ECO:0000313" key="1">
    <source>
        <dbReference type="EMBL" id="DAD50614.1"/>
    </source>
</evidence>
<dbReference type="RefSeq" id="YP_010770159.1">
    <property type="nucleotide sequence ID" value="NC_074182.1"/>
</dbReference>
<gene>
    <name evidence="1" type="primary">SRR6960507_1_1</name>
</gene>
<feature type="non-terminal residue" evidence="1">
    <location>
        <position position="1"/>
    </location>
</feature>
<sequence length="76" mass="8052">AMRFLRCECPVKMVIKGRNPMDNQIYGELLNAVASGRVSAIAAERLLNAIARAEAGVPTGIPATNTDTAPQNISGR</sequence>
<evidence type="ECO:0000313" key="2">
    <source>
        <dbReference type="Proteomes" id="UP000681550"/>
    </source>
</evidence>
<dbReference type="Proteomes" id="UP000681550">
    <property type="component" value="Segment"/>
</dbReference>
<dbReference type="KEGG" id="vg:80399393"/>
<organism evidence="1 2">
    <name type="scientific">ssRNA phage SRR6960507_1</name>
    <dbReference type="NCBI Taxonomy" id="2786507"/>
    <lineage>
        <taxon>Viruses</taxon>
        <taxon>Riboviria</taxon>
        <taxon>Orthornavirae</taxon>
        <taxon>Lenarviricota</taxon>
        <taxon>Leviviricetes</taxon>
        <taxon>Timlovirales</taxon>
        <taxon>Blumeviridae</taxon>
        <taxon>Hehrovirus</taxon>
        <taxon>Hehrovirus borborohabitans</taxon>
    </lineage>
</organism>
<keyword evidence="2" id="KW-1185">Reference proteome</keyword>
<reference evidence="1" key="1">
    <citation type="submission" date="2020-09" db="EMBL/GenBank/DDBJ databases">
        <title>Leviviricetes taxonomy.</title>
        <authorList>
            <person name="Stockdale S.R."/>
            <person name="Callanan J."/>
            <person name="Adriaenssens E.M."/>
            <person name="Kuhn J.H."/>
            <person name="Rumnieks J."/>
            <person name="Shkoporov A."/>
            <person name="Draper L.A."/>
            <person name="Ross P."/>
            <person name="Hill C."/>
        </authorList>
    </citation>
    <scope>NUCLEOTIDE SEQUENCE</scope>
</reference>
<dbReference type="EMBL" id="BK013575">
    <property type="protein sequence ID" value="DAD50614.1"/>
    <property type="molecule type" value="Genomic_RNA"/>
</dbReference>
<protein>
    <submittedName>
        <fullName evidence="1">Uncharacterized protein</fullName>
    </submittedName>
</protein>
<name>A0A8S5KXW6_9VIRU</name>
<accession>A0A8S5KXW6</accession>